<comment type="subcellular location">
    <subcellularLocation>
        <location evidence="1">Endoplasmic reticulum</location>
    </subcellularLocation>
</comment>
<evidence type="ECO:0000313" key="19">
    <source>
        <dbReference type="Proteomes" id="UP000695022"/>
    </source>
</evidence>
<evidence type="ECO:0000256" key="15">
    <source>
        <dbReference type="ARBA" id="ARBA00047273"/>
    </source>
</evidence>
<evidence type="ECO:0000256" key="17">
    <source>
        <dbReference type="SAM" id="MobiDB-lite"/>
    </source>
</evidence>
<dbReference type="RefSeq" id="XP_014679703.1">
    <property type="nucleotide sequence ID" value="XM_014824217.1"/>
</dbReference>
<keyword evidence="10" id="KW-1015">Disulfide bond</keyword>
<organism evidence="19 20">
    <name type="scientific">Priapulus caudatus</name>
    <name type="common">Priapulid worm</name>
    <dbReference type="NCBI Taxonomy" id="37621"/>
    <lineage>
        <taxon>Eukaryota</taxon>
        <taxon>Metazoa</taxon>
        <taxon>Ecdysozoa</taxon>
        <taxon>Scalidophora</taxon>
        <taxon>Priapulida</taxon>
        <taxon>Priapulimorpha</taxon>
        <taxon>Priapulimorphida</taxon>
        <taxon>Priapulidae</taxon>
        <taxon>Priapulus</taxon>
    </lineage>
</organism>
<keyword evidence="12" id="KW-0294">Fucose metabolism</keyword>
<dbReference type="Proteomes" id="UP000695022">
    <property type="component" value="Unplaced"/>
</dbReference>
<evidence type="ECO:0000256" key="12">
    <source>
        <dbReference type="ARBA" id="ARBA00023253"/>
    </source>
</evidence>
<evidence type="ECO:0000256" key="6">
    <source>
        <dbReference type="ARBA" id="ARBA00022676"/>
    </source>
</evidence>
<protein>
    <recommendedName>
        <fullName evidence="5">GDP-fucose protein O-fucosyltransferase 1</fullName>
        <ecNumber evidence="4">2.4.1.221</ecNumber>
    </recommendedName>
    <alternativeName>
        <fullName evidence="14">Peptide-O-fucosyltransferase 1</fullName>
    </alternativeName>
</protein>
<name>A0ABM1F5I2_PRICU</name>
<evidence type="ECO:0000256" key="1">
    <source>
        <dbReference type="ARBA" id="ARBA00004240"/>
    </source>
</evidence>
<sequence length="407" mass="44774">MRQPLEHLLLPAICLAMLLSSDAAGCTDAASSEEKPAACGTDAAADEDAAGGGGQTCSQRERESCPRPDIDPSGYLIFCLCMGRFGNKVDHFLGGLAWAKRVNRTLVLPPWLSAEGSAPYETLFSVDAVRRYHRVITADDFMRQVAPLVWPPEKRVGMCYVRNHGDDCKMVHGQPFGSFWRALGIEFVREIPYTFTYHATDAFNATFPPSRYPILALKGAPASYPVNAGHRDLQRHLVWSDEMAAEGRAHVLRLFGGHRFVGVHLRNNYDWERACAGVHRYTNYMSSSQCLGDRPPVGAVTAEMCLPSPAEVVRATRRAAIAADAKFVYVASDRDPMLAALREGLADLSAQVVHLDRKVAPVRTEVDLVVLAMADHFVGNCVSSFTAFVKRERDVRGKPSSFFGIDE</sequence>
<dbReference type="EC" id="2.4.1.221" evidence="4"/>
<evidence type="ECO:0000256" key="16">
    <source>
        <dbReference type="ARBA" id="ARBA00048647"/>
    </source>
</evidence>
<keyword evidence="8" id="KW-0256">Endoplasmic reticulum</keyword>
<dbReference type="InterPro" id="IPR019378">
    <property type="entry name" value="GDP-Fuc_O-FucTrfase"/>
</dbReference>
<comment type="catalytic activity">
    <reaction evidence="15">
        <text>L-threonyl-[protein] + GDP-beta-L-fucose = 3-O-(alpha-L-fucosyl)-L-threonyl-[protein] + GDP + H(+)</text>
        <dbReference type="Rhea" id="RHEA:70491"/>
        <dbReference type="Rhea" id="RHEA-COMP:11060"/>
        <dbReference type="Rhea" id="RHEA-COMP:17915"/>
        <dbReference type="ChEBI" id="CHEBI:15378"/>
        <dbReference type="ChEBI" id="CHEBI:30013"/>
        <dbReference type="ChEBI" id="CHEBI:57273"/>
        <dbReference type="ChEBI" id="CHEBI:58189"/>
        <dbReference type="ChEBI" id="CHEBI:189631"/>
        <dbReference type="EC" id="2.4.1.221"/>
    </reaction>
    <physiologicalReaction direction="left-to-right" evidence="15">
        <dbReference type="Rhea" id="RHEA:70492"/>
    </physiologicalReaction>
</comment>
<dbReference type="Gene3D" id="3.40.50.11350">
    <property type="match status" value="1"/>
</dbReference>
<evidence type="ECO:0000256" key="14">
    <source>
        <dbReference type="ARBA" id="ARBA00033080"/>
    </source>
</evidence>
<evidence type="ECO:0000256" key="10">
    <source>
        <dbReference type="ARBA" id="ARBA00023157"/>
    </source>
</evidence>
<reference evidence="20" key="1">
    <citation type="submission" date="2025-08" db="UniProtKB">
        <authorList>
            <consortium name="RefSeq"/>
        </authorList>
    </citation>
    <scope>IDENTIFICATION</scope>
</reference>
<keyword evidence="6" id="KW-0328">Glycosyltransferase</keyword>
<dbReference type="CDD" id="cd11302">
    <property type="entry name" value="O-FucT-1"/>
    <property type="match status" value="1"/>
</dbReference>
<dbReference type="PANTHER" id="PTHR21420:SF9">
    <property type="entry name" value="GDP-FUCOSE PROTEIN O-FUCOSYLTRANSFERASE 1"/>
    <property type="match status" value="1"/>
</dbReference>
<keyword evidence="19" id="KW-1185">Reference proteome</keyword>
<comment type="similarity">
    <text evidence="3">Belongs to the glycosyltransferase 65 family.</text>
</comment>
<feature type="chain" id="PRO_5047118416" description="GDP-fucose protein O-fucosyltransferase 1" evidence="18">
    <location>
        <begin position="30"/>
        <end position="407"/>
    </location>
</feature>
<dbReference type="InterPro" id="IPR039922">
    <property type="entry name" value="POFUT1"/>
</dbReference>
<dbReference type="PANTHER" id="PTHR21420">
    <property type="entry name" value="GDP-FUCOSE PROTEIN O-FUCOSYLTRANSFERASE 1"/>
    <property type="match status" value="1"/>
</dbReference>
<accession>A0ABM1F5I2</accession>
<comment type="catalytic activity">
    <reaction evidence="16">
        <text>L-seryl-[protein] + GDP-beta-L-fucose = 3-O-(alpha-L-fucosyl)-L-seryl-[protein] + GDP + H(+)</text>
        <dbReference type="Rhea" id="RHEA:63644"/>
        <dbReference type="Rhea" id="RHEA-COMP:9863"/>
        <dbReference type="Rhea" id="RHEA-COMP:17914"/>
        <dbReference type="ChEBI" id="CHEBI:15378"/>
        <dbReference type="ChEBI" id="CHEBI:29999"/>
        <dbReference type="ChEBI" id="CHEBI:57273"/>
        <dbReference type="ChEBI" id="CHEBI:58189"/>
        <dbReference type="ChEBI" id="CHEBI:189632"/>
        <dbReference type="EC" id="2.4.1.221"/>
    </reaction>
    <physiologicalReaction direction="left-to-right" evidence="16">
        <dbReference type="Rhea" id="RHEA:63645"/>
    </physiologicalReaction>
</comment>
<feature type="region of interest" description="Disordered" evidence="17">
    <location>
        <begin position="37"/>
        <end position="66"/>
    </location>
</feature>
<evidence type="ECO:0000256" key="9">
    <source>
        <dbReference type="ARBA" id="ARBA00022976"/>
    </source>
</evidence>
<evidence type="ECO:0000313" key="20">
    <source>
        <dbReference type="RefSeq" id="XP_014679703.1"/>
    </source>
</evidence>
<proteinExistence type="inferred from homology"/>
<evidence type="ECO:0000256" key="13">
    <source>
        <dbReference type="ARBA" id="ARBA00023277"/>
    </source>
</evidence>
<evidence type="ECO:0000256" key="7">
    <source>
        <dbReference type="ARBA" id="ARBA00022679"/>
    </source>
</evidence>
<evidence type="ECO:0000256" key="5">
    <source>
        <dbReference type="ARBA" id="ARBA00021745"/>
    </source>
</evidence>
<keyword evidence="9" id="KW-0914">Notch signaling pathway</keyword>
<keyword evidence="13" id="KW-0119">Carbohydrate metabolism</keyword>
<keyword evidence="11" id="KW-0325">Glycoprotein</keyword>
<gene>
    <name evidence="20" type="primary">LOC106819606</name>
</gene>
<evidence type="ECO:0000256" key="18">
    <source>
        <dbReference type="SAM" id="SignalP"/>
    </source>
</evidence>
<dbReference type="Gene3D" id="3.40.50.11340">
    <property type="match status" value="1"/>
</dbReference>
<evidence type="ECO:0000256" key="11">
    <source>
        <dbReference type="ARBA" id="ARBA00023180"/>
    </source>
</evidence>
<dbReference type="Pfam" id="PF10250">
    <property type="entry name" value="O-FucT"/>
    <property type="match status" value="1"/>
</dbReference>
<evidence type="ECO:0000256" key="2">
    <source>
        <dbReference type="ARBA" id="ARBA00004922"/>
    </source>
</evidence>
<dbReference type="GeneID" id="106819606"/>
<keyword evidence="7" id="KW-0808">Transferase</keyword>
<keyword evidence="18" id="KW-0732">Signal</keyword>
<feature type="signal peptide" evidence="18">
    <location>
        <begin position="1"/>
        <end position="29"/>
    </location>
</feature>
<evidence type="ECO:0000256" key="4">
    <source>
        <dbReference type="ARBA" id="ARBA00012196"/>
    </source>
</evidence>
<comment type="pathway">
    <text evidence="2">Protein modification; protein glycosylation.</text>
</comment>
<evidence type="ECO:0000256" key="3">
    <source>
        <dbReference type="ARBA" id="ARBA00010626"/>
    </source>
</evidence>
<evidence type="ECO:0000256" key="8">
    <source>
        <dbReference type="ARBA" id="ARBA00022824"/>
    </source>
</evidence>